<name>A0ABW0D2P3_STRFI</name>
<comment type="caution">
    <text evidence="1">The sequence shown here is derived from an EMBL/GenBank/DDBJ whole genome shotgun (WGS) entry which is preliminary data.</text>
</comment>
<organism evidence="1 2">
    <name type="scientific">Streptomyces fimbriatus</name>
    <dbReference type="NCBI Taxonomy" id="68197"/>
    <lineage>
        <taxon>Bacteria</taxon>
        <taxon>Bacillati</taxon>
        <taxon>Actinomycetota</taxon>
        <taxon>Actinomycetes</taxon>
        <taxon>Kitasatosporales</taxon>
        <taxon>Streptomycetaceae</taxon>
        <taxon>Streptomyces</taxon>
    </lineage>
</organism>
<evidence type="ECO:0000313" key="1">
    <source>
        <dbReference type="EMBL" id="MFC5224092.1"/>
    </source>
</evidence>
<dbReference type="Gene3D" id="3.40.50.2020">
    <property type="match status" value="1"/>
</dbReference>
<gene>
    <name evidence="1" type="ORF">ACFPN6_05620</name>
</gene>
<protein>
    <submittedName>
        <fullName evidence="1">Uncharacterized protein</fullName>
    </submittedName>
</protein>
<sequence>MPVCGPDTAAALREEADDVLALHQPRHGGSVGEGYADFHRVPDEEVLDALREPHPA</sequence>
<reference evidence="2" key="1">
    <citation type="journal article" date="2019" name="Int. J. Syst. Evol. Microbiol.">
        <title>The Global Catalogue of Microorganisms (GCM) 10K type strain sequencing project: providing services to taxonomists for standard genome sequencing and annotation.</title>
        <authorList>
            <consortium name="The Broad Institute Genomics Platform"/>
            <consortium name="The Broad Institute Genome Sequencing Center for Infectious Disease"/>
            <person name="Wu L."/>
            <person name="Ma J."/>
        </authorList>
    </citation>
    <scope>NUCLEOTIDE SEQUENCE [LARGE SCALE GENOMIC DNA]</scope>
    <source>
        <strain evidence="2">CCM 8479</strain>
    </source>
</reference>
<proteinExistence type="predicted"/>
<dbReference type="EMBL" id="JBHSKL010000005">
    <property type="protein sequence ID" value="MFC5224092.1"/>
    <property type="molecule type" value="Genomic_DNA"/>
</dbReference>
<keyword evidence="2" id="KW-1185">Reference proteome</keyword>
<accession>A0ABW0D2P3</accession>
<dbReference type="InterPro" id="IPR029057">
    <property type="entry name" value="PRTase-like"/>
</dbReference>
<dbReference type="RefSeq" id="WP_344641878.1">
    <property type="nucleotide sequence ID" value="NZ_BAAASS010000001.1"/>
</dbReference>
<dbReference type="Proteomes" id="UP001596156">
    <property type="component" value="Unassembled WGS sequence"/>
</dbReference>
<evidence type="ECO:0000313" key="2">
    <source>
        <dbReference type="Proteomes" id="UP001596156"/>
    </source>
</evidence>